<dbReference type="KEGG" id="rpf:Rpic12D_3515"/>
<dbReference type="HOGENOM" id="CLU_3221089_0_0_4"/>
<dbReference type="EMBL" id="CP001645">
    <property type="protein sequence ID" value="ACS64776.1"/>
    <property type="molecule type" value="Genomic_DNA"/>
</dbReference>
<sequence>MQAQSNFPALASRRAGLVNSSSGDDEQQLNGLSGMLVRKIVARM</sequence>
<dbReference type="AlphaFoldDB" id="C6BL18"/>
<organism evidence="1">
    <name type="scientific">Ralstonia pickettii (strain 12D)</name>
    <dbReference type="NCBI Taxonomy" id="428406"/>
    <lineage>
        <taxon>Bacteria</taxon>
        <taxon>Pseudomonadati</taxon>
        <taxon>Pseudomonadota</taxon>
        <taxon>Betaproteobacteria</taxon>
        <taxon>Burkholderiales</taxon>
        <taxon>Burkholderiaceae</taxon>
        <taxon>Ralstonia</taxon>
    </lineage>
</organism>
<accession>C6BL18</accession>
<evidence type="ECO:0000313" key="1">
    <source>
        <dbReference type="EMBL" id="ACS64776.1"/>
    </source>
</evidence>
<proteinExistence type="predicted"/>
<gene>
    <name evidence="1" type="ordered locus">Rpic12D_3515</name>
</gene>
<name>C6BL18_RALP1</name>
<protein>
    <submittedName>
        <fullName evidence="1">Uncharacterized protein</fullName>
    </submittedName>
</protein>
<reference evidence="1" key="1">
    <citation type="submission" date="2009-06" db="EMBL/GenBank/DDBJ databases">
        <title>Complete sequence chromosome 2 of Ralstonia pickettii 12D.</title>
        <authorList>
            <consortium name="US DOE Joint Genome Institute"/>
            <person name="Lucas S."/>
            <person name="Copeland A."/>
            <person name="Lapidus A."/>
            <person name="Glavina del Rio T."/>
            <person name="Dalin E."/>
            <person name="Tice H."/>
            <person name="Bruce D."/>
            <person name="Goodwin L."/>
            <person name="Pitluck S."/>
            <person name="Sims D."/>
            <person name="Meincke L."/>
            <person name="Brettin T."/>
            <person name="Detter J.C."/>
            <person name="Han C."/>
            <person name="Larimer F."/>
            <person name="Land M."/>
            <person name="Hauser L."/>
            <person name="Kyrpides N."/>
            <person name="Ovchinnikova G."/>
            <person name="Marsh T."/>
            <person name="Richardson P."/>
        </authorList>
    </citation>
    <scope>NUCLEOTIDE SEQUENCE [LARGE SCALE GENOMIC DNA]</scope>
    <source>
        <strain evidence="1">12D</strain>
    </source>
</reference>